<keyword evidence="2 12" id="KW-0575">Peroxidase</keyword>
<evidence type="ECO:0000313" key="14">
    <source>
        <dbReference type="EMBL" id="RDW68553.1"/>
    </source>
</evidence>
<keyword evidence="12" id="KW-0732">Signal</keyword>
<dbReference type="Proteomes" id="UP000256328">
    <property type="component" value="Unassembled WGS sequence"/>
</dbReference>
<keyword evidence="11" id="KW-1015">Disulfide bond</keyword>
<keyword evidence="4 9" id="KW-0479">Metal-binding</keyword>
<feature type="binding site" description="axial binding residue" evidence="9">
    <location>
        <position position="207"/>
    </location>
    <ligand>
        <name>heme b</name>
        <dbReference type="ChEBI" id="CHEBI:60344"/>
    </ligand>
    <ligandPart>
        <name>Fe</name>
        <dbReference type="ChEBI" id="CHEBI:18248"/>
    </ligandPart>
</feature>
<dbReference type="GO" id="GO:0034599">
    <property type="term" value="P:cellular response to oxidative stress"/>
    <property type="evidence" value="ECO:0007669"/>
    <property type="project" value="InterPro"/>
</dbReference>
<evidence type="ECO:0000256" key="4">
    <source>
        <dbReference type="ARBA" id="ARBA00022723"/>
    </source>
</evidence>
<evidence type="ECO:0000256" key="7">
    <source>
        <dbReference type="ARBA" id="ARBA00023180"/>
    </source>
</evidence>
<comment type="caution">
    <text evidence="14">The sequence shown here is derived from an EMBL/GenBank/DDBJ whole genome shotgun (WGS) entry which is preliminary data.</text>
</comment>
<keyword evidence="6 9" id="KW-0408">Iron</keyword>
<feature type="chain" id="PRO_5017494806" description="Peroxidase" evidence="12">
    <location>
        <begin position="19"/>
        <end position="328"/>
    </location>
</feature>
<feature type="disulfide bond" evidence="11">
    <location>
        <begin position="42"/>
        <end position="305"/>
    </location>
</feature>
<gene>
    <name evidence="14" type="ORF">BP5796_09210</name>
</gene>
<evidence type="ECO:0000256" key="6">
    <source>
        <dbReference type="ARBA" id="ARBA00023004"/>
    </source>
</evidence>
<dbReference type="Gene3D" id="1.10.520.10">
    <property type="match status" value="1"/>
</dbReference>
<feature type="site" description="Transition state stabilizer" evidence="10">
    <location>
        <position position="74"/>
    </location>
</feature>
<dbReference type="OrthoDB" id="2113341at2759"/>
<sequence>MRYISILAVAAGISSASAFADFGARSAEPINDVLLERKSAACPAVWTQVVAELKTMFFDASIGQCNDDARAAIRAAFHDCGTWDKSQGATGGCDGSLIVANEAGIRPENNGLQDISAKLLKLQQKYVAIDAGVTVADMIQVASSVAIVVCPSGPRVTTYVGRKDNSSAAGNPDGRLPSAVASGDSLYALFQAKGFNAVDLAALLGAHSTSRAFGQTSIGIPSGCAQDSSDGVWDVKYYTETTLTNPPAGVCPFPSDVNLANHAIVGKEFKGFVNNQGKWAGKFADAMMRMSLLGVPGGSANLIDCTGVIPKSTSNKRDMKMAPIFSKP</sequence>
<dbReference type="FunFam" id="1.10.520.10:FF:000021">
    <property type="entry name" value="Peroxidase"/>
    <property type="match status" value="1"/>
</dbReference>
<protein>
    <recommendedName>
        <fullName evidence="12">Peroxidase</fullName>
        <ecNumber evidence="12">1.11.1.-</ecNumber>
    </recommendedName>
</protein>
<dbReference type="GO" id="GO:0046872">
    <property type="term" value="F:metal ion binding"/>
    <property type="evidence" value="ECO:0007669"/>
    <property type="project" value="UniProtKB-UniRule"/>
</dbReference>
<feature type="binding site" evidence="9">
    <location>
        <position position="96"/>
    </location>
    <ligand>
        <name>Ca(2+)</name>
        <dbReference type="ChEBI" id="CHEBI:29108"/>
        <label>1</label>
    </ligand>
</feature>
<dbReference type="EC" id="1.11.1.-" evidence="12"/>
<dbReference type="PROSITE" id="PS50873">
    <property type="entry name" value="PEROXIDASE_4"/>
    <property type="match status" value="1"/>
</dbReference>
<dbReference type="InterPro" id="IPR001621">
    <property type="entry name" value="Ligninase"/>
</dbReference>
<evidence type="ECO:0000256" key="8">
    <source>
        <dbReference type="PIRSR" id="PIRSR601621-1"/>
    </source>
</evidence>
<feature type="domain" description="Plant heme peroxidase family profile" evidence="13">
    <location>
        <begin position="69"/>
        <end position="212"/>
    </location>
</feature>
<feature type="signal peptide" evidence="12">
    <location>
        <begin position="1"/>
        <end position="18"/>
    </location>
</feature>
<dbReference type="InterPro" id="IPR010255">
    <property type="entry name" value="Haem_peroxidase_sf"/>
</dbReference>
<feature type="binding site" evidence="9">
    <location>
        <position position="92"/>
    </location>
    <ligand>
        <name>Ca(2+)</name>
        <dbReference type="ChEBI" id="CHEBI:29108"/>
        <label>1</label>
    </ligand>
</feature>
<dbReference type="GO" id="GO:0004601">
    <property type="term" value="F:peroxidase activity"/>
    <property type="evidence" value="ECO:0007669"/>
    <property type="project" value="UniProtKB-KW"/>
</dbReference>
<comment type="cofactor">
    <cofactor evidence="9 12">
        <name>Ca(2+)</name>
        <dbReference type="ChEBI" id="CHEBI:29108"/>
    </cofactor>
    <text evidence="9 12">Binds 2 calcium ions per subunit.</text>
</comment>
<feature type="binding site" evidence="9">
    <location>
        <position position="79"/>
    </location>
    <ligand>
        <name>Ca(2+)</name>
        <dbReference type="ChEBI" id="CHEBI:29108"/>
        <label>1</label>
    </ligand>
</feature>
<dbReference type="AlphaFoldDB" id="A0A3D8R3C9"/>
<organism evidence="14 15">
    <name type="scientific">Coleophoma crateriformis</name>
    <dbReference type="NCBI Taxonomy" id="565419"/>
    <lineage>
        <taxon>Eukaryota</taxon>
        <taxon>Fungi</taxon>
        <taxon>Dikarya</taxon>
        <taxon>Ascomycota</taxon>
        <taxon>Pezizomycotina</taxon>
        <taxon>Leotiomycetes</taxon>
        <taxon>Helotiales</taxon>
        <taxon>Dermateaceae</taxon>
        <taxon>Coleophoma</taxon>
    </lineage>
</organism>
<dbReference type="PANTHER" id="PTHR31356:SF66">
    <property type="entry name" value="CATALASE-PEROXIDASE"/>
    <property type="match status" value="1"/>
</dbReference>
<dbReference type="Gene3D" id="1.10.420.10">
    <property type="entry name" value="Peroxidase, domain 2"/>
    <property type="match status" value="1"/>
</dbReference>
<evidence type="ECO:0000256" key="3">
    <source>
        <dbReference type="ARBA" id="ARBA00022617"/>
    </source>
</evidence>
<keyword evidence="5 12" id="KW-0560">Oxidoreductase</keyword>
<evidence type="ECO:0000256" key="11">
    <source>
        <dbReference type="PIRSR" id="PIRSR601621-4"/>
    </source>
</evidence>
<keyword evidence="7" id="KW-0325">Glycoprotein</keyword>
<evidence type="ECO:0000256" key="12">
    <source>
        <dbReference type="RuleBase" id="RU363051"/>
    </source>
</evidence>
<name>A0A3D8R3C9_9HELO</name>
<dbReference type="Pfam" id="PF00141">
    <property type="entry name" value="peroxidase"/>
    <property type="match status" value="1"/>
</dbReference>
<evidence type="ECO:0000259" key="13">
    <source>
        <dbReference type="PROSITE" id="PS50873"/>
    </source>
</evidence>
<feature type="binding site" evidence="9">
    <location>
        <position position="227"/>
    </location>
    <ligand>
        <name>Ca(2+)</name>
        <dbReference type="ChEBI" id="CHEBI:29108"/>
        <label>2</label>
    </ligand>
</feature>
<dbReference type="SUPFAM" id="SSF48113">
    <property type="entry name" value="Heme-dependent peroxidases"/>
    <property type="match status" value="1"/>
</dbReference>
<dbReference type="GO" id="GO:0020037">
    <property type="term" value="F:heme binding"/>
    <property type="evidence" value="ECO:0007669"/>
    <property type="project" value="UniProtKB-UniRule"/>
</dbReference>
<evidence type="ECO:0000256" key="1">
    <source>
        <dbReference type="ARBA" id="ARBA00006089"/>
    </source>
</evidence>
<evidence type="ECO:0000256" key="9">
    <source>
        <dbReference type="PIRSR" id="PIRSR601621-2"/>
    </source>
</evidence>
<reference evidence="14 15" key="1">
    <citation type="journal article" date="2018" name="IMA Fungus">
        <title>IMA Genome-F 9: Draft genome sequence of Annulohypoxylon stygium, Aspergillus mulundensis, Berkeleyomyces basicola (syn. Thielaviopsis basicola), Ceratocystis smalleyi, two Cercospora beticola strains, Coleophoma cylindrospora, Fusarium fracticaudum, Phialophora cf. hyalina, and Morchella septimelata.</title>
        <authorList>
            <person name="Wingfield B.D."/>
            <person name="Bills G.F."/>
            <person name="Dong Y."/>
            <person name="Huang W."/>
            <person name="Nel W.J."/>
            <person name="Swalarsk-Parry B.S."/>
            <person name="Vaghefi N."/>
            <person name="Wilken P.M."/>
            <person name="An Z."/>
            <person name="de Beer Z.W."/>
            <person name="De Vos L."/>
            <person name="Chen L."/>
            <person name="Duong T.A."/>
            <person name="Gao Y."/>
            <person name="Hammerbacher A."/>
            <person name="Kikkert J.R."/>
            <person name="Li Y."/>
            <person name="Li H."/>
            <person name="Li K."/>
            <person name="Li Q."/>
            <person name="Liu X."/>
            <person name="Ma X."/>
            <person name="Naidoo K."/>
            <person name="Pethybridge S.J."/>
            <person name="Sun J."/>
            <person name="Steenkamp E.T."/>
            <person name="van der Nest M.A."/>
            <person name="van Wyk S."/>
            <person name="Wingfield M.J."/>
            <person name="Xiong C."/>
            <person name="Yue Q."/>
            <person name="Zhang X."/>
        </authorList>
    </citation>
    <scope>NUCLEOTIDE SEQUENCE [LARGE SCALE GENOMIC DNA]</scope>
    <source>
        <strain evidence="14 15">BP5796</strain>
    </source>
</reference>
<feature type="active site" description="Proton acceptor" evidence="8">
    <location>
        <position position="78"/>
    </location>
</feature>
<proteinExistence type="inferred from homology"/>
<dbReference type="PRINTS" id="PR00462">
    <property type="entry name" value="LIGNINASE"/>
</dbReference>
<evidence type="ECO:0000256" key="2">
    <source>
        <dbReference type="ARBA" id="ARBA00022559"/>
    </source>
</evidence>
<dbReference type="PANTHER" id="PTHR31356">
    <property type="entry name" value="THYLAKOID LUMENAL 29 KDA PROTEIN, CHLOROPLASTIC-RELATED"/>
    <property type="match status" value="1"/>
</dbReference>
<accession>A0A3D8R3C9</accession>
<dbReference type="PROSITE" id="PS00436">
    <property type="entry name" value="PEROXIDASE_2"/>
    <property type="match status" value="1"/>
</dbReference>
<dbReference type="GO" id="GO:0000302">
    <property type="term" value="P:response to reactive oxygen species"/>
    <property type="evidence" value="ECO:0007669"/>
    <property type="project" value="TreeGrafter"/>
</dbReference>
<comment type="similarity">
    <text evidence="1 12">Belongs to the peroxidase family. Ligninase subfamily.</text>
</comment>
<feature type="binding site" evidence="9">
    <location>
        <position position="208"/>
    </location>
    <ligand>
        <name>Ca(2+)</name>
        <dbReference type="ChEBI" id="CHEBI:29108"/>
        <label>2</label>
    </ligand>
</feature>
<dbReference type="EMBL" id="PDLN01000013">
    <property type="protein sequence ID" value="RDW68553.1"/>
    <property type="molecule type" value="Genomic_DNA"/>
</dbReference>
<dbReference type="InterPro" id="IPR002016">
    <property type="entry name" value="Haem_peroxidase"/>
</dbReference>
<evidence type="ECO:0000313" key="15">
    <source>
        <dbReference type="Proteomes" id="UP000256328"/>
    </source>
</evidence>
<comment type="cofactor">
    <cofactor evidence="9">
        <name>heme b</name>
        <dbReference type="ChEBI" id="CHEBI:60344"/>
    </cofactor>
    <text evidence="9">Binds 1 heme b (iron(II)-protoporphyrin IX) group per subunit.</text>
</comment>
<dbReference type="PRINTS" id="PR00458">
    <property type="entry name" value="PEROXIDASE"/>
</dbReference>
<evidence type="ECO:0000256" key="10">
    <source>
        <dbReference type="PIRSR" id="PIRSR601621-3"/>
    </source>
</evidence>
<dbReference type="InterPro" id="IPR044831">
    <property type="entry name" value="Ccp1-like"/>
</dbReference>
<dbReference type="GO" id="GO:0042744">
    <property type="term" value="P:hydrogen peroxide catabolic process"/>
    <property type="evidence" value="ECO:0007669"/>
    <property type="project" value="TreeGrafter"/>
</dbReference>
<keyword evidence="3 9" id="KW-0349">Heme</keyword>
<keyword evidence="15" id="KW-1185">Reference proteome</keyword>
<feature type="binding site" evidence="9">
    <location>
        <position position="94"/>
    </location>
    <ligand>
        <name>Ca(2+)</name>
        <dbReference type="ChEBI" id="CHEBI:29108"/>
        <label>1</label>
    </ligand>
</feature>
<keyword evidence="9 12" id="KW-0106">Calcium</keyword>
<evidence type="ECO:0000256" key="5">
    <source>
        <dbReference type="ARBA" id="ARBA00023002"/>
    </source>
</evidence>
<feature type="binding site" evidence="9">
    <location>
        <position position="234"/>
    </location>
    <ligand>
        <name>Ca(2+)</name>
        <dbReference type="ChEBI" id="CHEBI:29108"/>
        <label>2</label>
    </ligand>
</feature>
<dbReference type="InterPro" id="IPR019794">
    <property type="entry name" value="Peroxidases_AS"/>
</dbReference>
<feature type="disulfide bond" evidence="11">
    <location>
        <begin position="65"/>
        <end position="150"/>
    </location>
</feature>